<reference evidence="1 2" key="1">
    <citation type="submission" date="2022-03" db="EMBL/GenBank/DDBJ databases">
        <authorList>
            <person name="Nunn A."/>
            <person name="Chopra R."/>
            <person name="Nunn A."/>
            <person name="Contreras Garrido A."/>
        </authorList>
    </citation>
    <scope>NUCLEOTIDE SEQUENCE [LARGE SCALE GENOMIC DNA]</scope>
</reference>
<evidence type="ECO:0000313" key="1">
    <source>
        <dbReference type="EMBL" id="CAH2046923.1"/>
    </source>
</evidence>
<keyword evidence="2" id="KW-1185">Reference proteome</keyword>
<protein>
    <submittedName>
        <fullName evidence="1">Uncharacterized protein</fullName>
    </submittedName>
</protein>
<evidence type="ECO:0000313" key="2">
    <source>
        <dbReference type="Proteomes" id="UP000836841"/>
    </source>
</evidence>
<sequence length="143" mass="16229">MLIYSIALSREATVDTAGEVRSWVSPSSMWRMHRRRNEMRLKMEKKMMLLVEFEEWENPGGAETPKNSVNVIGRRAFGETAIKIMMKWLVGDNTSPARNTGTITETEIDDVAGNPAPKTTFDVALFASGSWKKVCFEYFESDL</sequence>
<dbReference type="EMBL" id="OU466858">
    <property type="protein sequence ID" value="CAH2046923.1"/>
    <property type="molecule type" value="Genomic_DNA"/>
</dbReference>
<dbReference type="Proteomes" id="UP000836841">
    <property type="component" value="Chromosome 2"/>
</dbReference>
<accession>A0AAU9RSP5</accession>
<feature type="non-terminal residue" evidence="1">
    <location>
        <position position="1"/>
    </location>
</feature>
<proteinExistence type="predicted"/>
<gene>
    <name evidence="1" type="ORF">TAV2_LOCUS7850</name>
</gene>
<name>A0AAU9RSP5_THLAR</name>
<dbReference type="AlphaFoldDB" id="A0AAU9RSP5"/>
<organism evidence="1 2">
    <name type="scientific">Thlaspi arvense</name>
    <name type="common">Field penny-cress</name>
    <dbReference type="NCBI Taxonomy" id="13288"/>
    <lineage>
        <taxon>Eukaryota</taxon>
        <taxon>Viridiplantae</taxon>
        <taxon>Streptophyta</taxon>
        <taxon>Embryophyta</taxon>
        <taxon>Tracheophyta</taxon>
        <taxon>Spermatophyta</taxon>
        <taxon>Magnoliopsida</taxon>
        <taxon>eudicotyledons</taxon>
        <taxon>Gunneridae</taxon>
        <taxon>Pentapetalae</taxon>
        <taxon>rosids</taxon>
        <taxon>malvids</taxon>
        <taxon>Brassicales</taxon>
        <taxon>Brassicaceae</taxon>
        <taxon>Thlaspideae</taxon>
        <taxon>Thlaspi</taxon>
    </lineage>
</organism>